<protein>
    <submittedName>
        <fullName evidence="1">Uncharacterized protein</fullName>
    </submittedName>
</protein>
<dbReference type="AlphaFoldDB" id="A0A0F9M9I2"/>
<organism evidence="1">
    <name type="scientific">marine sediment metagenome</name>
    <dbReference type="NCBI Taxonomy" id="412755"/>
    <lineage>
        <taxon>unclassified sequences</taxon>
        <taxon>metagenomes</taxon>
        <taxon>ecological metagenomes</taxon>
    </lineage>
</organism>
<proteinExistence type="predicted"/>
<gene>
    <name evidence="1" type="ORF">LCGC14_1411620</name>
</gene>
<accession>A0A0F9M9I2</accession>
<reference evidence="1" key="1">
    <citation type="journal article" date="2015" name="Nature">
        <title>Complex archaea that bridge the gap between prokaryotes and eukaryotes.</title>
        <authorList>
            <person name="Spang A."/>
            <person name="Saw J.H."/>
            <person name="Jorgensen S.L."/>
            <person name="Zaremba-Niedzwiedzka K."/>
            <person name="Martijn J."/>
            <person name="Lind A.E."/>
            <person name="van Eijk R."/>
            <person name="Schleper C."/>
            <person name="Guy L."/>
            <person name="Ettema T.J."/>
        </authorList>
    </citation>
    <scope>NUCLEOTIDE SEQUENCE</scope>
</reference>
<comment type="caution">
    <text evidence="1">The sequence shown here is derived from an EMBL/GenBank/DDBJ whole genome shotgun (WGS) entry which is preliminary data.</text>
</comment>
<evidence type="ECO:0000313" key="1">
    <source>
        <dbReference type="EMBL" id="KKM73325.1"/>
    </source>
</evidence>
<dbReference type="EMBL" id="LAZR01009318">
    <property type="protein sequence ID" value="KKM73325.1"/>
    <property type="molecule type" value="Genomic_DNA"/>
</dbReference>
<sequence length="398" mass="47192">MSDDREFNDEIINDRNEANQVEIVDEQLDQEVDEIKKAFYETINTFKNLNDIRHFFSGLHKGLIRLRLILLISESDDKNEILDEFNSLFRVTKLKDLYKLDLLKDKELQREPNFPLLGYLWFLPESSSSILFTFTTKKQLLRYFFNSFVSKSRVISPLWINQETTMKLIKDLQLDKEASLKKWKGEYSPLNNKKSKIRPYIEREISYYGNDAYNSLLELKDLYGVNIEYFTMTLFDLGYFSFNRKFATLTLRQGDLDVFILMSKWLFENTNSYMNEVRRFKKILFNSIFSKRSIIISNDLSIKFKEELSNEILNEILKRIKKSNDLKLNYVVDFDQSKDSIYNIKIINKNSKGSFKVIITKNSAHIFQIFNANFIGAIPFLDIIDFCQPRNEIFVKVP</sequence>
<name>A0A0F9M9I2_9ZZZZ</name>